<evidence type="ECO:0000313" key="2">
    <source>
        <dbReference type="EMBL" id="KAK8593933.1"/>
    </source>
</evidence>
<accession>A0ABR2G4V4</accession>
<feature type="region of interest" description="Disordered" evidence="1">
    <location>
        <begin position="50"/>
        <end position="71"/>
    </location>
</feature>
<protein>
    <submittedName>
        <fullName evidence="2">Uncharacterized protein</fullName>
    </submittedName>
</protein>
<dbReference type="EMBL" id="JBBPBM010000003">
    <property type="protein sequence ID" value="KAK8593933.1"/>
    <property type="molecule type" value="Genomic_DNA"/>
</dbReference>
<organism evidence="2 3">
    <name type="scientific">Hibiscus sabdariffa</name>
    <name type="common">roselle</name>
    <dbReference type="NCBI Taxonomy" id="183260"/>
    <lineage>
        <taxon>Eukaryota</taxon>
        <taxon>Viridiplantae</taxon>
        <taxon>Streptophyta</taxon>
        <taxon>Embryophyta</taxon>
        <taxon>Tracheophyta</taxon>
        <taxon>Spermatophyta</taxon>
        <taxon>Magnoliopsida</taxon>
        <taxon>eudicotyledons</taxon>
        <taxon>Gunneridae</taxon>
        <taxon>Pentapetalae</taxon>
        <taxon>rosids</taxon>
        <taxon>malvids</taxon>
        <taxon>Malvales</taxon>
        <taxon>Malvaceae</taxon>
        <taxon>Malvoideae</taxon>
        <taxon>Hibiscus</taxon>
    </lineage>
</organism>
<keyword evidence="3" id="KW-1185">Reference proteome</keyword>
<evidence type="ECO:0000313" key="3">
    <source>
        <dbReference type="Proteomes" id="UP001472677"/>
    </source>
</evidence>
<feature type="compositionally biased region" description="Polar residues" evidence="1">
    <location>
        <begin position="62"/>
        <end position="71"/>
    </location>
</feature>
<evidence type="ECO:0000256" key="1">
    <source>
        <dbReference type="SAM" id="MobiDB-lite"/>
    </source>
</evidence>
<gene>
    <name evidence="2" type="ORF">V6N12_046006</name>
</gene>
<proteinExistence type="predicted"/>
<comment type="caution">
    <text evidence="2">The sequence shown here is derived from an EMBL/GenBank/DDBJ whole genome shotgun (WGS) entry which is preliminary data.</text>
</comment>
<reference evidence="2 3" key="1">
    <citation type="journal article" date="2024" name="G3 (Bethesda)">
        <title>Genome assembly of Hibiscus sabdariffa L. provides insights into metabolisms of medicinal natural products.</title>
        <authorList>
            <person name="Kim T."/>
        </authorList>
    </citation>
    <scope>NUCLEOTIDE SEQUENCE [LARGE SCALE GENOMIC DNA]</scope>
    <source>
        <strain evidence="2">TK-2024</strain>
        <tissue evidence="2">Old leaves</tissue>
    </source>
</reference>
<dbReference type="Proteomes" id="UP001472677">
    <property type="component" value="Unassembled WGS sequence"/>
</dbReference>
<name>A0ABR2G4V4_9ROSI</name>
<sequence>MYSNFGVNMDFQEMQKFLNSPDIMGGQSGYMDFFTTPPPMRSVTEEVSYTEEEDEEAIVLGHNTQKLGAAE</sequence>